<dbReference type="Bgee" id="FBgn0272210">
    <property type="expression patterns" value="Expressed in insect adult head and 2 other cell types or tissues"/>
</dbReference>
<sequence>MHVMFTLTGKAATKIVLFCFLISIVSILFALCVSLPLKQSSSACMAIETCDPFKPICATSINEHQFFYSQCEMVRDICLTGKDWKSDYLSHCNVSKL</sequence>
<dbReference type="InParanoid" id="A0A0R3P8J7"/>
<protein>
    <submittedName>
        <fullName evidence="2">Follistatin-related protein 1</fullName>
    </submittedName>
</protein>
<evidence type="ECO:0000313" key="1">
    <source>
        <dbReference type="Proteomes" id="UP000001819"/>
    </source>
</evidence>
<accession>A0A6I8VL83</accession>
<reference evidence="2" key="1">
    <citation type="submission" date="2025-08" db="UniProtKB">
        <authorList>
            <consortium name="RefSeq"/>
        </authorList>
    </citation>
    <scope>IDENTIFICATION</scope>
    <source>
        <strain evidence="2">MV-25-SWS-2005</strain>
        <tissue evidence="2">Whole body</tissue>
    </source>
</reference>
<evidence type="ECO:0000313" key="2">
    <source>
        <dbReference type="RefSeq" id="XP_015043628.1"/>
    </source>
</evidence>
<name>A0A0R3P8J7_DROPS</name>
<keyword evidence="1" id="KW-1185">Reference proteome</keyword>
<dbReference type="AlphaFoldDB" id="A0A0R3P8J7"/>
<dbReference type="ExpressionAtlas" id="A0A0R3P8J7">
    <property type="expression patterns" value="baseline"/>
</dbReference>
<organism evidence="1 2">
    <name type="scientific">Drosophila pseudoobscura pseudoobscura</name>
    <name type="common">Fruit fly</name>
    <dbReference type="NCBI Taxonomy" id="46245"/>
    <lineage>
        <taxon>Eukaryota</taxon>
        <taxon>Metazoa</taxon>
        <taxon>Ecdysozoa</taxon>
        <taxon>Arthropoda</taxon>
        <taxon>Hexapoda</taxon>
        <taxon>Insecta</taxon>
        <taxon>Pterygota</taxon>
        <taxon>Neoptera</taxon>
        <taxon>Endopterygota</taxon>
        <taxon>Diptera</taxon>
        <taxon>Brachycera</taxon>
        <taxon>Muscomorpha</taxon>
        <taxon>Ephydroidea</taxon>
        <taxon>Drosophilidae</taxon>
        <taxon>Drosophila</taxon>
        <taxon>Sophophora</taxon>
    </lineage>
</organism>
<dbReference type="RefSeq" id="XP_015043628.1">
    <property type="nucleotide sequence ID" value="XM_015188142.2"/>
</dbReference>
<dbReference type="KEGG" id="dpo:26533223"/>
<dbReference type="GeneID" id="26533223"/>
<accession>A0A0R3P8J7</accession>
<dbReference type="Proteomes" id="UP000001819">
    <property type="component" value="Chromosome X"/>
</dbReference>
<gene>
    <name evidence="2" type="primary">LOC26533223</name>
</gene>
<proteinExistence type="predicted"/>